<comment type="similarity">
    <text evidence="2 6">Belongs to the bacterial solute-binding protein 9 family.</text>
</comment>
<dbReference type="HOGENOM" id="CLU_016838_1_1_12"/>
<dbReference type="GO" id="GO:0030001">
    <property type="term" value="P:metal ion transport"/>
    <property type="evidence" value="ECO:0007669"/>
    <property type="project" value="InterPro"/>
</dbReference>
<evidence type="ECO:0000256" key="4">
    <source>
        <dbReference type="ARBA" id="ARBA00022723"/>
    </source>
</evidence>
<proteinExistence type="inferred from homology"/>
<dbReference type="GO" id="GO:0046872">
    <property type="term" value="F:metal ion binding"/>
    <property type="evidence" value="ECO:0007669"/>
    <property type="project" value="UniProtKB-KW"/>
</dbReference>
<evidence type="ECO:0000256" key="5">
    <source>
        <dbReference type="ARBA" id="ARBA00022729"/>
    </source>
</evidence>
<dbReference type="GO" id="GO:0030313">
    <property type="term" value="C:cell envelope"/>
    <property type="evidence" value="ECO:0007669"/>
    <property type="project" value="UniProtKB-SubCell"/>
</dbReference>
<feature type="signal peptide" evidence="7">
    <location>
        <begin position="1"/>
        <end position="22"/>
    </location>
</feature>
<evidence type="ECO:0000256" key="3">
    <source>
        <dbReference type="ARBA" id="ARBA00022448"/>
    </source>
</evidence>
<dbReference type="EMBL" id="CP004120">
    <property type="protein sequence ID" value="AGT45229.1"/>
    <property type="molecule type" value="Genomic_DNA"/>
</dbReference>
<dbReference type="PROSITE" id="PS51257">
    <property type="entry name" value="PROKAR_LIPOPROTEIN"/>
    <property type="match status" value="1"/>
</dbReference>
<protein>
    <submittedName>
        <fullName evidence="8">Zinc ABC transporter periplasmic zinc-binding protein</fullName>
    </submittedName>
</protein>
<dbReference type="AlphaFoldDB" id="S6A9A4"/>
<dbReference type="CDD" id="cd01016">
    <property type="entry name" value="TroA"/>
    <property type="match status" value="1"/>
</dbReference>
<feature type="chain" id="PRO_5004535467" evidence="7">
    <location>
        <begin position="23"/>
        <end position="313"/>
    </location>
</feature>
<dbReference type="PATRIC" id="fig|1291379.3.peg.2731"/>
<keyword evidence="4" id="KW-0479">Metal-binding</keyword>
<evidence type="ECO:0000256" key="6">
    <source>
        <dbReference type="RuleBase" id="RU003512"/>
    </source>
</evidence>
<organism evidence="8 9">
    <name type="scientific">Treponema pedis str. T A4</name>
    <dbReference type="NCBI Taxonomy" id="1291379"/>
    <lineage>
        <taxon>Bacteria</taxon>
        <taxon>Pseudomonadati</taxon>
        <taxon>Spirochaetota</taxon>
        <taxon>Spirochaetia</taxon>
        <taxon>Spirochaetales</taxon>
        <taxon>Treponemataceae</taxon>
        <taxon>Treponema</taxon>
    </lineage>
</organism>
<dbReference type="InterPro" id="IPR006128">
    <property type="entry name" value="Lipoprotein_PsaA-like"/>
</dbReference>
<dbReference type="PRINTS" id="PR00690">
    <property type="entry name" value="ADHESNFAMILY"/>
</dbReference>
<accession>S6A9A4</accession>
<evidence type="ECO:0000313" key="9">
    <source>
        <dbReference type="Proteomes" id="UP000015620"/>
    </source>
</evidence>
<dbReference type="PANTHER" id="PTHR42953">
    <property type="entry name" value="HIGH-AFFINITY ZINC UPTAKE SYSTEM PROTEIN ZNUA-RELATED"/>
    <property type="match status" value="1"/>
</dbReference>
<evidence type="ECO:0000313" key="8">
    <source>
        <dbReference type="EMBL" id="AGT45229.1"/>
    </source>
</evidence>
<name>S6A9A4_9SPIR</name>
<dbReference type="InterPro" id="IPR050492">
    <property type="entry name" value="Bact_metal-bind_prot9"/>
</dbReference>
<evidence type="ECO:0000256" key="1">
    <source>
        <dbReference type="ARBA" id="ARBA00004196"/>
    </source>
</evidence>
<dbReference type="STRING" id="1291379.TPE_2757"/>
<comment type="subcellular location">
    <subcellularLocation>
        <location evidence="1">Cell envelope</location>
    </subcellularLocation>
</comment>
<sequence length="313" mass="34703">MKQIKRIIFIMLAFSAALFTLSCTKKDEAASMGRESKKIRVTVTVGMIADTVKEIGGQEVEVTALMGAGVDPHLYRASAGDITKLEKADLIFYNGLHLEAKMSDVLKKLSETRNTVAVSESIPSENLLPFEESEFDPHVWFDVSLWKYAVTSVYEGLCKTAPEKKDIFTENYNAYLKKLEELDSYIKKKAAEIPEEKRVLVTAHDAFNYFSKAYGFEVRGLQGISTVTEAGTKDVQDLADFIAERKLPAIFVESSVPEKNIKALQSAVSSRGYEVQIGGELFSDAMGDEGTFEGTYIGMLTHNIDTIAEAMKK</sequence>
<keyword evidence="3 6" id="KW-0813">Transport</keyword>
<keyword evidence="9" id="KW-1185">Reference proteome</keyword>
<dbReference type="GO" id="GO:0007155">
    <property type="term" value="P:cell adhesion"/>
    <property type="evidence" value="ECO:0007669"/>
    <property type="project" value="InterPro"/>
</dbReference>
<dbReference type="Pfam" id="PF01297">
    <property type="entry name" value="ZnuA"/>
    <property type="match status" value="1"/>
</dbReference>
<dbReference type="KEGG" id="tped:TPE_2757"/>
<dbReference type="InterPro" id="IPR006129">
    <property type="entry name" value="AdhesinB"/>
</dbReference>
<dbReference type="PANTHER" id="PTHR42953:SF1">
    <property type="entry name" value="METAL-BINDING PROTEIN HI_0362-RELATED"/>
    <property type="match status" value="1"/>
</dbReference>
<dbReference type="SUPFAM" id="SSF53807">
    <property type="entry name" value="Helical backbone' metal receptor"/>
    <property type="match status" value="1"/>
</dbReference>
<keyword evidence="5 7" id="KW-0732">Signal</keyword>
<evidence type="ECO:0000256" key="2">
    <source>
        <dbReference type="ARBA" id="ARBA00011028"/>
    </source>
</evidence>
<evidence type="ECO:0000256" key="7">
    <source>
        <dbReference type="SAM" id="SignalP"/>
    </source>
</evidence>
<gene>
    <name evidence="8" type="primary">troA</name>
    <name evidence="8" type="ORF">TPE_2757</name>
</gene>
<reference evidence="8 9" key="1">
    <citation type="journal article" date="2013" name="PLoS ONE">
        <title>Genome-Wide Relatedness of Treponema pedis, from Gingiva and Necrotic Skin Lesions of Pigs, with the Human Oral Pathogen Treponema denticola.</title>
        <authorList>
            <person name="Svartstrom O."/>
            <person name="Mushtaq M."/>
            <person name="Pringle M."/>
            <person name="Segerman B."/>
        </authorList>
    </citation>
    <scope>NUCLEOTIDE SEQUENCE [LARGE SCALE GENOMIC DNA]</scope>
    <source>
        <strain evidence="8">T A4</strain>
    </source>
</reference>
<dbReference type="Gene3D" id="3.40.50.1980">
    <property type="entry name" value="Nitrogenase molybdenum iron protein domain"/>
    <property type="match status" value="2"/>
</dbReference>
<dbReference type="Proteomes" id="UP000015620">
    <property type="component" value="Chromosome"/>
</dbReference>
<dbReference type="InterPro" id="IPR006127">
    <property type="entry name" value="ZnuA-like"/>
</dbReference>
<dbReference type="PRINTS" id="PR00691">
    <property type="entry name" value="ADHESINB"/>
</dbReference>